<dbReference type="InterPro" id="IPR036322">
    <property type="entry name" value="WD40_repeat_dom_sf"/>
</dbReference>
<dbReference type="Gene3D" id="2.130.10.10">
    <property type="entry name" value="YVTN repeat-like/Quinoprotein amine dehydrogenase"/>
    <property type="match status" value="1"/>
</dbReference>
<evidence type="ECO:0000256" key="3">
    <source>
        <dbReference type="ARBA" id="ARBA00022574"/>
    </source>
</evidence>
<feature type="compositionally biased region" description="Acidic residues" evidence="8">
    <location>
        <begin position="138"/>
        <end position="148"/>
    </location>
</feature>
<feature type="compositionally biased region" description="Pro residues" evidence="8">
    <location>
        <begin position="313"/>
        <end position="323"/>
    </location>
</feature>
<gene>
    <name evidence="6" type="primary">ERB1</name>
    <name evidence="10" type="ORF">WOLCODRAFT_137374</name>
</gene>
<dbReference type="FunFam" id="2.130.10.10:FF:000576">
    <property type="entry name" value="Ribosome biogenesis protein ERB1"/>
    <property type="match status" value="1"/>
</dbReference>
<dbReference type="Proteomes" id="UP000218811">
    <property type="component" value="Unassembled WGS sequence"/>
</dbReference>
<feature type="region of interest" description="Disordered" evidence="8">
    <location>
        <begin position="1"/>
        <end position="156"/>
    </location>
</feature>
<feature type="compositionally biased region" description="Acidic residues" evidence="8">
    <location>
        <begin position="41"/>
        <end position="61"/>
    </location>
</feature>
<comment type="function">
    <text evidence="6">Component of the NOP7 complex, which is required for maturation of the 25S and 5.8S ribosomal RNAs and formation of the 60S ribosome.</text>
</comment>
<comment type="subcellular location">
    <subcellularLocation>
        <location evidence="6">Nucleus</location>
        <location evidence="6">Nucleolus</location>
    </subcellularLocation>
    <subcellularLocation>
        <location evidence="6">Nucleus</location>
        <location evidence="6">Nucleoplasm</location>
    </subcellularLocation>
</comment>
<dbReference type="PROSITE" id="PS50082">
    <property type="entry name" value="WD_REPEATS_2"/>
    <property type="match status" value="2"/>
</dbReference>
<feature type="compositionally biased region" description="Basic and acidic residues" evidence="8">
    <location>
        <begin position="341"/>
        <end position="357"/>
    </location>
</feature>
<dbReference type="HAMAP" id="MF_03027">
    <property type="entry name" value="BOP1"/>
    <property type="match status" value="1"/>
</dbReference>
<dbReference type="GO" id="GO:0000463">
    <property type="term" value="P:maturation of LSU-rRNA from tricistronic rRNA transcript (SSU-rRNA, 5.8S rRNA, LSU-rRNA)"/>
    <property type="evidence" value="ECO:0007669"/>
    <property type="project" value="UniProtKB-UniRule"/>
</dbReference>
<dbReference type="SMART" id="SM00320">
    <property type="entry name" value="WD40"/>
    <property type="match status" value="5"/>
</dbReference>
<dbReference type="InterPro" id="IPR001680">
    <property type="entry name" value="WD40_rpt"/>
</dbReference>
<evidence type="ECO:0000256" key="5">
    <source>
        <dbReference type="ARBA" id="ARBA00023242"/>
    </source>
</evidence>
<keyword evidence="5 6" id="KW-0539">Nucleus</keyword>
<evidence type="ECO:0000256" key="8">
    <source>
        <dbReference type="SAM" id="MobiDB-lite"/>
    </source>
</evidence>
<feature type="domain" description="BOP1 N-terminal" evidence="9">
    <location>
        <begin position="163"/>
        <end position="419"/>
    </location>
</feature>
<keyword evidence="11" id="KW-1185">Reference proteome</keyword>
<dbReference type="GO" id="GO:0043021">
    <property type="term" value="F:ribonucleoprotein complex binding"/>
    <property type="evidence" value="ECO:0007669"/>
    <property type="project" value="UniProtKB-UniRule"/>
</dbReference>
<evidence type="ECO:0000259" key="9">
    <source>
        <dbReference type="SMART" id="SM01035"/>
    </source>
</evidence>
<dbReference type="SMART" id="SM01035">
    <property type="entry name" value="BOP1NT"/>
    <property type="match status" value="1"/>
</dbReference>
<dbReference type="InterPro" id="IPR028598">
    <property type="entry name" value="BOP1/Erb1"/>
</dbReference>
<feature type="repeat" description="WD" evidence="7">
    <location>
        <begin position="426"/>
        <end position="467"/>
    </location>
</feature>
<dbReference type="STRING" id="742152.A0A2H3JIP0"/>
<organism evidence="10 11">
    <name type="scientific">Wolfiporia cocos (strain MD-104)</name>
    <name type="common">Brown rot fungus</name>
    <dbReference type="NCBI Taxonomy" id="742152"/>
    <lineage>
        <taxon>Eukaryota</taxon>
        <taxon>Fungi</taxon>
        <taxon>Dikarya</taxon>
        <taxon>Basidiomycota</taxon>
        <taxon>Agaricomycotina</taxon>
        <taxon>Agaricomycetes</taxon>
        <taxon>Polyporales</taxon>
        <taxon>Phaeolaceae</taxon>
        <taxon>Wolfiporia</taxon>
    </lineage>
</organism>
<evidence type="ECO:0000256" key="2">
    <source>
        <dbReference type="ARBA" id="ARBA00022552"/>
    </source>
</evidence>
<keyword evidence="1 6" id="KW-0690">Ribosome biogenesis</keyword>
<dbReference type="InterPro" id="IPR012953">
    <property type="entry name" value="BOP1_N_dom"/>
</dbReference>
<dbReference type="Pfam" id="PF00400">
    <property type="entry name" value="WD40"/>
    <property type="match status" value="4"/>
</dbReference>
<dbReference type="GO" id="GO:0070545">
    <property type="term" value="C:PeBoW complex"/>
    <property type="evidence" value="ECO:0007669"/>
    <property type="project" value="TreeGrafter"/>
</dbReference>
<reference evidence="10 11" key="1">
    <citation type="journal article" date="2012" name="Science">
        <title>The Paleozoic origin of enzymatic lignin decomposition reconstructed from 31 fungal genomes.</title>
        <authorList>
            <person name="Floudas D."/>
            <person name="Binder M."/>
            <person name="Riley R."/>
            <person name="Barry K."/>
            <person name="Blanchette R.A."/>
            <person name="Henrissat B."/>
            <person name="Martinez A.T."/>
            <person name="Otillar R."/>
            <person name="Spatafora J.W."/>
            <person name="Yadav J.S."/>
            <person name="Aerts A."/>
            <person name="Benoit I."/>
            <person name="Boyd A."/>
            <person name="Carlson A."/>
            <person name="Copeland A."/>
            <person name="Coutinho P.M."/>
            <person name="de Vries R.P."/>
            <person name="Ferreira P."/>
            <person name="Findley K."/>
            <person name="Foster B."/>
            <person name="Gaskell J."/>
            <person name="Glotzer D."/>
            <person name="Gorecki P."/>
            <person name="Heitman J."/>
            <person name="Hesse C."/>
            <person name="Hori C."/>
            <person name="Igarashi K."/>
            <person name="Jurgens J.A."/>
            <person name="Kallen N."/>
            <person name="Kersten P."/>
            <person name="Kohler A."/>
            <person name="Kuees U."/>
            <person name="Kumar T.K.A."/>
            <person name="Kuo A."/>
            <person name="LaButti K."/>
            <person name="Larrondo L.F."/>
            <person name="Lindquist E."/>
            <person name="Ling A."/>
            <person name="Lombard V."/>
            <person name="Lucas S."/>
            <person name="Lundell T."/>
            <person name="Martin R."/>
            <person name="McLaughlin D.J."/>
            <person name="Morgenstern I."/>
            <person name="Morin E."/>
            <person name="Murat C."/>
            <person name="Nagy L.G."/>
            <person name="Nolan M."/>
            <person name="Ohm R.A."/>
            <person name="Patyshakuliyeva A."/>
            <person name="Rokas A."/>
            <person name="Ruiz-Duenas F.J."/>
            <person name="Sabat G."/>
            <person name="Salamov A."/>
            <person name="Samejima M."/>
            <person name="Schmutz J."/>
            <person name="Slot J.C."/>
            <person name="St John F."/>
            <person name="Stenlid J."/>
            <person name="Sun H."/>
            <person name="Sun S."/>
            <person name="Syed K."/>
            <person name="Tsang A."/>
            <person name="Wiebenga A."/>
            <person name="Young D."/>
            <person name="Pisabarro A."/>
            <person name="Eastwood D.C."/>
            <person name="Martin F."/>
            <person name="Cullen D."/>
            <person name="Grigoriev I.V."/>
            <person name="Hibbett D.S."/>
        </authorList>
    </citation>
    <scope>NUCLEOTIDE SEQUENCE [LARGE SCALE GENOMIC DNA]</scope>
    <source>
        <strain evidence="10 11">MD-104</strain>
    </source>
</reference>
<keyword evidence="4" id="KW-0677">Repeat</keyword>
<evidence type="ECO:0000256" key="7">
    <source>
        <dbReference type="PROSITE-ProRule" id="PRU00221"/>
    </source>
</evidence>
<comment type="similarity">
    <text evidence="6">Belongs to the WD repeat BOP1/ERB1 family.</text>
</comment>
<evidence type="ECO:0000256" key="4">
    <source>
        <dbReference type="ARBA" id="ARBA00022737"/>
    </source>
</evidence>
<dbReference type="PANTHER" id="PTHR17605">
    <property type="entry name" value="RIBOSOME BIOGENESIS PROTEIN BOP1 BLOCK OF PROLIFERATION 1 PROTEIN"/>
    <property type="match status" value="1"/>
</dbReference>
<dbReference type="EMBL" id="KB468113">
    <property type="protein sequence ID" value="PCH41405.1"/>
    <property type="molecule type" value="Genomic_DNA"/>
</dbReference>
<dbReference type="OMA" id="MRPAKGE"/>
<dbReference type="Pfam" id="PF08145">
    <property type="entry name" value="BOP1NT"/>
    <property type="match status" value="1"/>
</dbReference>
<evidence type="ECO:0000313" key="11">
    <source>
        <dbReference type="Proteomes" id="UP000218811"/>
    </source>
</evidence>
<feature type="region of interest" description="Disordered" evidence="8">
    <location>
        <begin position="309"/>
        <end position="357"/>
    </location>
</feature>
<keyword evidence="3 7" id="KW-0853">WD repeat</keyword>
<accession>A0A2H3JIP0</accession>
<dbReference type="GO" id="GO:0005654">
    <property type="term" value="C:nucleoplasm"/>
    <property type="evidence" value="ECO:0007669"/>
    <property type="project" value="UniProtKB-SubCell"/>
</dbReference>
<dbReference type="SUPFAM" id="SSF50978">
    <property type="entry name" value="WD40 repeat-like"/>
    <property type="match status" value="1"/>
</dbReference>
<keyword evidence="2 6" id="KW-0698">rRNA processing</keyword>
<name>A0A2H3JIP0_WOLCO</name>
<dbReference type="GO" id="GO:0000466">
    <property type="term" value="P:maturation of 5.8S rRNA from tricistronic rRNA transcript (SSU-rRNA, 5.8S rRNA, LSU-rRNA)"/>
    <property type="evidence" value="ECO:0007669"/>
    <property type="project" value="UniProtKB-UniRule"/>
</dbReference>
<evidence type="ECO:0000313" key="10">
    <source>
        <dbReference type="EMBL" id="PCH41405.1"/>
    </source>
</evidence>
<comment type="subunit">
    <text evidence="6">Component of the NOP7 complex, composed of ERB1, NOP7 and YTM1. Within the NOP7 complex ERB1 appears to interact directly with NOP7 and YTM1. The NOP7 complex also associates with the 66S pre-ribosome.</text>
</comment>
<dbReference type="OrthoDB" id="5571054at2759"/>
<feature type="compositionally biased region" description="Acidic residues" evidence="8">
    <location>
        <begin position="69"/>
        <end position="113"/>
    </location>
</feature>
<evidence type="ECO:0000256" key="6">
    <source>
        <dbReference type="HAMAP-Rule" id="MF_03027"/>
    </source>
</evidence>
<dbReference type="PANTHER" id="PTHR17605:SF0">
    <property type="entry name" value="RIBOSOME BIOGENESIS PROTEIN BOP1"/>
    <property type="match status" value="1"/>
</dbReference>
<dbReference type="AlphaFoldDB" id="A0A2H3JIP0"/>
<proteinExistence type="inferred from homology"/>
<dbReference type="InterPro" id="IPR015943">
    <property type="entry name" value="WD40/YVTN_repeat-like_dom_sf"/>
</dbReference>
<sequence length="769" mass="86784">MAAADSKRKTNKRKAVEEEAPAPAPSVFSHDVGLEMHSEDEGGDADSEGAEDDGEVDEWPEIDTRSDSEGEDSGNAEASEDEEEIEGEEDEDDEDDEDGDEDSESEANTEDDELHVFPKAKTVISDITGQPKRVYPEIEPEYDSDSSTEDTPNRVGNIPMHWYDDLPHVGYDINGKKVLRPARGDELDKFLETVEDPTAWTSAFDKKAQMDKPLTPEELDLIRRLRENEVPDANYDPYEPTVEWFTGKGKEEIMPLSAAPEPKRRWVPSKWEKQKVMKIVRAIRQGRIVPNKPKTASTQSQFYAIWNEEPSNQPAPLPAPKPRLPTHAESYNPPEEYLPTEEERKKWEETDKEDRERDFLPQKHSALRLVPAYGQFIQERFSRQLDLYLAPRIQRVRLQIDPNSLIPKLPSPSSLKPFPVYKALQVPHDRQRVRALGVSPDGAWAVTGDESGIVRLWEVLVGREVKRWTFPGRIGAVEWCPRTDVCFFAVGVEEQLKFIIPPNLPAAVLTATQSVLSPAQLPPPPATPSPVKWVSTAAAASTSDSTILTVDLPTSSGLPKQIVWHRKGDYLATVSGTEGQGGVWIHQLSRRHSQAPFKKVKGSVQQVLFHPTKPYFFVATQRYVRMYNLAEQKLLKTLTPGCRWISSMDVHPSGDHLIVGSYDRKLCWFDLELSDRPYKILRYHTRALRSVHFHPTYPLFASSSDDGTIQVFHARVYNDLMTNPLIVPLKILRGHAVRDGLGVLHVRWCARQPWLVSAGADGEVAVWCS</sequence>
<dbReference type="GO" id="GO:0030687">
    <property type="term" value="C:preribosome, large subunit precursor"/>
    <property type="evidence" value="ECO:0007669"/>
    <property type="project" value="UniProtKB-UniRule"/>
</dbReference>
<feature type="repeat" description="WD" evidence="7">
    <location>
        <begin position="681"/>
        <end position="722"/>
    </location>
</feature>
<protein>
    <recommendedName>
        <fullName evidence="6">Ribosome biogenesis protein ERB1</fullName>
    </recommendedName>
    <alternativeName>
        <fullName evidence="6">Eukaryotic ribosome biogenesis protein 1</fullName>
    </alternativeName>
</protein>
<evidence type="ECO:0000256" key="1">
    <source>
        <dbReference type="ARBA" id="ARBA00022517"/>
    </source>
</evidence>